<dbReference type="Ensembl" id="ENSSFAT00005055897.1">
    <property type="protein sequence ID" value="ENSSFAP00005054217.1"/>
    <property type="gene ID" value="ENSSFAG00005025828.1"/>
</dbReference>
<name>A0A672JLY4_SALFA</name>
<evidence type="ECO:0000313" key="1">
    <source>
        <dbReference type="Ensembl" id="ENSSFAP00005054217.1"/>
    </source>
</evidence>
<sequence length="83" mass="9516">FAALRRIKLTSAASIPGRRMGTFPRSLAYVLPHREAGDAARYVHRHCVPLKIFRIHCKYTLRSMYFCFYSLGNKPTPSFNSVP</sequence>
<proteinExistence type="predicted"/>
<dbReference type="Proteomes" id="UP000472267">
    <property type="component" value="Chromosome 13"/>
</dbReference>
<reference evidence="1" key="2">
    <citation type="submission" date="2025-08" db="UniProtKB">
        <authorList>
            <consortium name="Ensembl"/>
        </authorList>
    </citation>
    <scope>IDENTIFICATION</scope>
</reference>
<organism evidence="1 2">
    <name type="scientific">Salarias fasciatus</name>
    <name type="common">Jewelled blenny</name>
    <name type="synonym">Blennius fasciatus</name>
    <dbReference type="NCBI Taxonomy" id="181472"/>
    <lineage>
        <taxon>Eukaryota</taxon>
        <taxon>Metazoa</taxon>
        <taxon>Chordata</taxon>
        <taxon>Craniata</taxon>
        <taxon>Vertebrata</taxon>
        <taxon>Euteleostomi</taxon>
        <taxon>Actinopterygii</taxon>
        <taxon>Neopterygii</taxon>
        <taxon>Teleostei</taxon>
        <taxon>Neoteleostei</taxon>
        <taxon>Acanthomorphata</taxon>
        <taxon>Ovalentaria</taxon>
        <taxon>Blenniimorphae</taxon>
        <taxon>Blenniiformes</taxon>
        <taxon>Blennioidei</taxon>
        <taxon>Blenniidae</taxon>
        <taxon>Salariinae</taxon>
        <taxon>Salarias</taxon>
    </lineage>
</organism>
<dbReference type="InParanoid" id="A0A672JLY4"/>
<evidence type="ECO:0000313" key="2">
    <source>
        <dbReference type="Proteomes" id="UP000472267"/>
    </source>
</evidence>
<protein>
    <submittedName>
        <fullName evidence="1">Uncharacterized protein</fullName>
    </submittedName>
</protein>
<accession>A0A672JLY4</accession>
<keyword evidence="2" id="KW-1185">Reference proteome</keyword>
<reference evidence="1" key="1">
    <citation type="submission" date="2019-06" db="EMBL/GenBank/DDBJ databases">
        <authorList>
            <consortium name="Wellcome Sanger Institute Data Sharing"/>
        </authorList>
    </citation>
    <scope>NUCLEOTIDE SEQUENCE [LARGE SCALE GENOMIC DNA]</scope>
</reference>
<dbReference type="AlphaFoldDB" id="A0A672JLY4"/>
<reference evidence="1" key="3">
    <citation type="submission" date="2025-09" db="UniProtKB">
        <authorList>
            <consortium name="Ensembl"/>
        </authorList>
    </citation>
    <scope>IDENTIFICATION</scope>
</reference>